<dbReference type="EMBL" id="JBDIMF010000001">
    <property type="protein sequence ID" value="MEN2785483.1"/>
    <property type="molecule type" value="Genomic_DNA"/>
</dbReference>
<evidence type="ECO:0000313" key="2">
    <source>
        <dbReference type="Proteomes" id="UP001404104"/>
    </source>
</evidence>
<dbReference type="RefSeq" id="WP_345862985.1">
    <property type="nucleotide sequence ID" value="NZ_JBDIMF010000001.1"/>
</dbReference>
<organism evidence="1 2">
    <name type="scientific">Sphingomonas qilianensis</name>
    <dbReference type="NCBI Taxonomy" id="1736690"/>
    <lineage>
        <taxon>Bacteria</taxon>
        <taxon>Pseudomonadati</taxon>
        <taxon>Pseudomonadota</taxon>
        <taxon>Alphaproteobacteria</taxon>
        <taxon>Sphingomonadales</taxon>
        <taxon>Sphingomonadaceae</taxon>
        <taxon>Sphingomonas</taxon>
    </lineage>
</organism>
<name>A0ABU9XQE2_9SPHN</name>
<proteinExistence type="predicted"/>
<dbReference type="Proteomes" id="UP001404104">
    <property type="component" value="Unassembled WGS sequence"/>
</dbReference>
<comment type="caution">
    <text evidence="1">The sequence shown here is derived from an EMBL/GenBank/DDBJ whole genome shotgun (WGS) entry which is preliminary data.</text>
</comment>
<protein>
    <submittedName>
        <fullName evidence="1">Uncharacterized protein</fullName>
    </submittedName>
</protein>
<reference evidence="1 2" key="1">
    <citation type="submission" date="2024-05" db="EMBL/GenBank/DDBJ databases">
        <authorList>
            <person name="Liu Q."/>
            <person name="Xin Y.-H."/>
        </authorList>
    </citation>
    <scope>NUCLEOTIDE SEQUENCE [LARGE SCALE GENOMIC DNA]</scope>
    <source>
        <strain evidence="1 2">CGMCC 1.15349</strain>
    </source>
</reference>
<accession>A0ABU9XQE2</accession>
<sequence length="47" mass="5270">MTSNLHYYARRVVQEQAAARTAVTPAGRERRLALAEQFRAKLLALNG</sequence>
<gene>
    <name evidence="1" type="ORF">ABC969_03490</name>
</gene>
<keyword evidence="2" id="KW-1185">Reference proteome</keyword>
<evidence type="ECO:0000313" key="1">
    <source>
        <dbReference type="EMBL" id="MEN2785483.1"/>
    </source>
</evidence>